<reference evidence="3" key="1">
    <citation type="submission" date="2017-02" db="UniProtKB">
        <authorList>
            <consortium name="WormBaseParasite"/>
        </authorList>
    </citation>
    <scope>IDENTIFICATION</scope>
</reference>
<reference evidence="1 2" key="2">
    <citation type="submission" date="2018-11" db="EMBL/GenBank/DDBJ databases">
        <authorList>
            <consortium name="Pathogen Informatics"/>
        </authorList>
    </citation>
    <scope>NUCLEOTIDE SEQUENCE [LARGE SCALE GENOMIC DNA]</scope>
</reference>
<dbReference type="OrthoDB" id="333024at2759"/>
<gene>
    <name evidence="1" type="ORF">ASIM_LOCUS6498</name>
</gene>
<evidence type="ECO:0000313" key="3">
    <source>
        <dbReference type="WBParaSite" id="ASIM_0000671901-mRNA-1"/>
    </source>
</evidence>
<dbReference type="EMBL" id="UYRR01014197">
    <property type="protein sequence ID" value="VDK27156.1"/>
    <property type="molecule type" value="Genomic_DNA"/>
</dbReference>
<proteinExistence type="predicted"/>
<accession>A0A0M3JGG4</accession>
<dbReference type="AlphaFoldDB" id="A0A0M3JGG4"/>
<dbReference type="Proteomes" id="UP000267096">
    <property type="component" value="Unassembled WGS sequence"/>
</dbReference>
<protein>
    <submittedName>
        <fullName evidence="3">NADPH:adrenodoxin oxidoreductase, mitochondrial (inferred by orthology to a C. elegans protein)</fullName>
    </submittedName>
</protein>
<organism evidence="3">
    <name type="scientific">Anisakis simplex</name>
    <name type="common">Herring worm</name>
    <dbReference type="NCBI Taxonomy" id="6269"/>
    <lineage>
        <taxon>Eukaryota</taxon>
        <taxon>Metazoa</taxon>
        <taxon>Ecdysozoa</taxon>
        <taxon>Nematoda</taxon>
        <taxon>Chromadorea</taxon>
        <taxon>Rhabditida</taxon>
        <taxon>Spirurina</taxon>
        <taxon>Ascaridomorpha</taxon>
        <taxon>Ascaridoidea</taxon>
        <taxon>Anisakidae</taxon>
        <taxon>Anisakis</taxon>
        <taxon>Anisakis simplex complex</taxon>
    </lineage>
</organism>
<evidence type="ECO:0000313" key="2">
    <source>
        <dbReference type="Proteomes" id="UP000267096"/>
    </source>
</evidence>
<sequence length="103" mass="11887">MCEKVQVIADENDSIKALKTRNTQTNEIETHECGLLIYSIGYENFVLDGIPKNEDGSMKMRDSIRVHRQRYDRTLVYASGWCAHQPRGVIANTQVIYCCCYYC</sequence>
<evidence type="ECO:0000313" key="1">
    <source>
        <dbReference type="EMBL" id="VDK27156.1"/>
    </source>
</evidence>
<keyword evidence="2" id="KW-1185">Reference proteome</keyword>
<dbReference type="WBParaSite" id="ASIM_0000671901-mRNA-1">
    <property type="protein sequence ID" value="ASIM_0000671901-mRNA-1"/>
    <property type="gene ID" value="ASIM_0000671901"/>
</dbReference>
<name>A0A0M3JGG4_ANISI</name>
<dbReference type="Gene3D" id="3.40.50.720">
    <property type="entry name" value="NAD(P)-binding Rossmann-like Domain"/>
    <property type="match status" value="1"/>
</dbReference>